<dbReference type="SMART" id="SM00233">
    <property type="entry name" value="PH"/>
    <property type="match status" value="1"/>
</dbReference>
<dbReference type="SMART" id="SM00323">
    <property type="entry name" value="RasGAP"/>
    <property type="match status" value="1"/>
</dbReference>
<dbReference type="PROSITE" id="PS50018">
    <property type="entry name" value="RAS_GTPASE_ACTIV_2"/>
    <property type="match status" value="1"/>
</dbReference>
<dbReference type="AlphaFoldDB" id="F0WVN7"/>
<dbReference type="PROSITE" id="PS50003">
    <property type="entry name" value="PH_DOMAIN"/>
    <property type="match status" value="1"/>
</dbReference>
<dbReference type="SUPFAM" id="SSF48350">
    <property type="entry name" value="GTPase activation domain, GAP"/>
    <property type="match status" value="1"/>
</dbReference>
<feature type="compositionally biased region" description="Polar residues" evidence="2">
    <location>
        <begin position="228"/>
        <end position="246"/>
    </location>
</feature>
<dbReference type="PANTHER" id="PTHR10194">
    <property type="entry name" value="RAS GTPASE-ACTIVATING PROTEINS"/>
    <property type="match status" value="1"/>
</dbReference>
<accession>F0WVN7</accession>
<dbReference type="PANTHER" id="PTHR10194:SF60">
    <property type="entry name" value="RAS GTPASE-ACTIVATING PROTEIN RASKOL"/>
    <property type="match status" value="1"/>
</dbReference>
<gene>
    <name evidence="5" type="primary">AlNc14C301G10375</name>
    <name evidence="5" type="ORF">ALNC14_116260</name>
</gene>
<dbReference type="InterPro" id="IPR001849">
    <property type="entry name" value="PH_domain"/>
</dbReference>
<evidence type="ECO:0000259" key="3">
    <source>
        <dbReference type="PROSITE" id="PS50003"/>
    </source>
</evidence>
<feature type="compositionally biased region" description="Basic and acidic residues" evidence="2">
    <location>
        <begin position="411"/>
        <end position="422"/>
    </location>
</feature>
<dbReference type="EMBL" id="FR824346">
    <property type="protein sequence ID" value="CCA25482.1"/>
    <property type="molecule type" value="Genomic_DNA"/>
</dbReference>
<reference evidence="5" key="2">
    <citation type="submission" date="2011-02" db="EMBL/GenBank/DDBJ databases">
        <authorList>
            <person name="MacLean D."/>
        </authorList>
    </citation>
    <scope>NUCLEOTIDE SEQUENCE</scope>
</reference>
<dbReference type="Pfam" id="PF00169">
    <property type="entry name" value="PH"/>
    <property type="match status" value="1"/>
</dbReference>
<evidence type="ECO:0000313" key="5">
    <source>
        <dbReference type="EMBL" id="CCA25482.1"/>
    </source>
</evidence>
<feature type="domain" description="Ras-GAP" evidence="4">
    <location>
        <begin position="482"/>
        <end position="687"/>
    </location>
</feature>
<name>F0WVN7_9STRA</name>
<keyword evidence="1" id="KW-0343">GTPase activation</keyword>
<organism evidence="5">
    <name type="scientific">Albugo laibachii Nc14</name>
    <dbReference type="NCBI Taxonomy" id="890382"/>
    <lineage>
        <taxon>Eukaryota</taxon>
        <taxon>Sar</taxon>
        <taxon>Stramenopiles</taxon>
        <taxon>Oomycota</taxon>
        <taxon>Peronosporomycetes</taxon>
        <taxon>Albuginales</taxon>
        <taxon>Albuginaceae</taxon>
        <taxon>Albugo</taxon>
    </lineage>
</organism>
<protein>
    <submittedName>
        <fullName evidence="5">Uncharacterized protein AlNc14C301G10375</fullName>
    </submittedName>
</protein>
<proteinExistence type="predicted"/>
<dbReference type="Gene3D" id="2.30.29.30">
    <property type="entry name" value="Pleckstrin-homology domain (PH domain)/Phosphotyrosine-binding domain (PTB)"/>
    <property type="match status" value="1"/>
</dbReference>
<dbReference type="InterPro" id="IPR001936">
    <property type="entry name" value="RasGAP_dom"/>
</dbReference>
<dbReference type="HOGENOM" id="CLU_304942_0_0_1"/>
<evidence type="ECO:0000256" key="1">
    <source>
        <dbReference type="ARBA" id="ARBA00022468"/>
    </source>
</evidence>
<feature type="domain" description="PH" evidence="3">
    <location>
        <begin position="33"/>
        <end position="148"/>
    </location>
</feature>
<dbReference type="Pfam" id="PF00616">
    <property type="entry name" value="RasGAP"/>
    <property type="match status" value="1"/>
</dbReference>
<sequence length="824" mass="93856">MRSTAFMSPAPLSTQSEYVKCPELLWSAADLEKKVSIRELYRKVERFQSDWRRCYVAIFASSLYYYDSLTDAKPHGVIPLYGCKVDPLDRAHRSFNSFSPNVWGNPCDSDQSGLCWKFISSAGRVLIFRTESPEERDYWVKSITQATNIVCSTLRVELCSSPSEPFKSNDAHSVDMIPQLSQMVRDAIALVKTQKQELQDLKVKEQSLTIENDQYKIQVQTLQSRLKSMKRSNVTPSSTEYDNQPTRPFGDNVIVPKLFATASLPSMSFAIKSSKSSLESSEPETYDSGFYDQPLSPSGTFVPCTRPMSARMSFDLMDNDYIQQQALQIAEIARKLQISMVKKVPIAHSKTCQSENVAQVDAPSFKTTSSQVRVKEVMPFPNQTLESAKSRLKSPDPETAEPTSCHSESACLHEDEHRDQLATRRGGRAQSAWDQYTHQVQQWPNNNAVIKKKLGMSEFSEFLMEDGLSLLGCILDASSREEKVSILFPVLRLFASEKRLDALIFWAIETEVASVNNVATLFRSDNYASRLVLTYSKAVGFKFVQNVLREPIRQISSVKAVDVELLTSKVENSERRRENAVRVMDICQELLDSVIANIDQLPSTFFHICFHLNTQVYHRFDYPVDHSNREEGRENLTRNVVGGFLFLRLICPAITTPHLYELTSKAPTGDTRKVLVLITKLLFKAATCVKFNEREPHLEILNGFIDRNAQRIQEMYSRMTSIQPKEPDMCFQLDSDSIFSNLTLDQLTKDEGLIREIAQEHVDEIEVALQKEGFDDVMLDQLRQAIHCVEKTGEYLIDPTALQVSTKRSYKLRFAQFGRRMRTE</sequence>
<reference evidence="5" key="1">
    <citation type="journal article" date="2011" name="PLoS Biol.">
        <title>Gene gain and loss during evolution of obligate parasitism in the white rust pathogen of Arabidopsis thaliana.</title>
        <authorList>
            <person name="Kemen E."/>
            <person name="Gardiner A."/>
            <person name="Schultz-Larsen T."/>
            <person name="Kemen A.C."/>
            <person name="Balmuth A.L."/>
            <person name="Robert-Seilaniantz A."/>
            <person name="Bailey K."/>
            <person name="Holub E."/>
            <person name="Studholme D.J."/>
            <person name="Maclean D."/>
            <person name="Jones J.D."/>
        </authorList>
    </citation>
    <scope>NUCLEOTIDE SEQUENCE</scope>
</reference>
<dbReference type="GO" id="GO:0005096">
    <property type="term" value="F:GTPase activator activity"/>
    <property type="evidence" value="ECO:0007669"/>
    <property type="project" value="UniProtKB-KW"/>
</dbReference>
<dbReference type="InterPro" id="IPR011993">
    <property type="entry name" value="PH-like_dom_sf"/>
</dbReference>
<dbReference type="CDD" id="cd05392">
    <property type="entry name" value="RasGAP_Neurofibromin_like"/>
    <property type="match status" value="1"/>
</dbReference>
<feature type="region of interest" description="Disordered" evidence="2">
    <location>
        <begin position="383"/>
        <end position="428"/>
    </location>
</feature>
<dbReference type="InterPro" id="IPR008936">
    <property type="entry name" value="Rho_GTPase_activation_prot"/>
</dbReference>
<evidence type="ECO:0000259" key="4">
    <source>
        <dbReference type="PROSITE" id="PS50018"/>
    </source>
</evidence>
<feature type="region of interest" description="Disordered" evidence="2">
    <location>
        <begin position="228"/>
        <end position="247"/>
    </location>
</feature>
<dbReference type="Gene3D" id="1.10.506.10">
    <property type="entry name" value="GTPase Activation - p120gap, domain 1"/>
    <property type="match status" value="2"/>
</dbReference>
<dbReference type="InterPro" id="IPR039360">
    <property type="entry name" value="Ras_GTPase"/>
</dbReference>
<dbReference type="SUPFAM" id="SSF50729">
    <property type="entry name" value="PH domain-like"/>
    <property type="match status" value="1"/>
</dbReference>
<evidence type="ECO:0000256" key="2">
    <source>
        <dbReference type="SAM" id="MobiDB-lite"/>
    </source>
</evidence>